<evidence type="ECO:0000256" key="2">
    <source>
        <dbReference type="SAM" id="MobiDB-lite"/>
    </source>
</evidence>
<evidence type="ECO:0000259" key="3">
    <source>
        <dbReference type="Pfam" id="PF04545"/>
    </source>
</evidence>
<organism evidence="4 5">
    <name type="scientific">Candidatus Promineifilum breve</name>
    <dbReference type="NCBI Taxonomy" id="1806508"/>
    <lineage>
        <taxon>Bacteria</taxon>
        <taxon>Bacillati</taxon>
        <taxon>Chloroflexota</taxon>
        <taxon>Ardenticatenia</taxon>
        <taxon>Candidatus Promineifilales</taxon>
        <taxon>Candidatus Promineifilaceae</taxon>
        <taxon>Candidatus Promineifilum</taxon>
    </lineage>
</organism>
<dbReference type="Proteomes" id="UP000215027">
    <property type="component" value="Chromosome II"/>
</dbReference>
<dbReference type="InterPro" id="IPR050239">
    <property type="entry name" value="Sigma-70_RNA_pol_init_factors"/>
</dbReference>
<dbReference type="InterPro" id="IPR013324">
    <property type="entry name" value="RNA_pol_sigma_r3/r4-like"/>
</dbReference>
<dbReference type="PANTHER" id="PTHR30603">
    <property type="entry name" value="RNA POLYMERASE SIGMA FACTOR RPO"/>
    <property type="match status" value="1"/>
</dbReference>
<gene>
    <name evidence="4" type="ORF">CFX0092_B0835</name>
</gene>
<dbReference type="SUPFAM" id="SSF88659">
    <property type="entry name" value="Sigma3 and sigma4 domains of RNA polymerase sigma factors"/>
    <property type="match status" value="2"/>
</dbReference>
<feature type="region of interest" description="Disordered" evidence="2">
    <location>
        <begin position="421"/>
        <end position="447"/>
    </location>
</feature>
<keyword evidence="1" id="KW-0175">Coiled coil</keyword>
<protein>
    <recommendedName>
        <fullName evidence="3">RNA polymerase sigma-70 region 4 domain-containing protein</fullName>
    </recommendedName>
</protein>
<accession>A0A160T969</accession>
<dbReference type="PRINTS" id="PR00046">
    <property type="entry name" value="SIGMA70FCT"/>
</dbReference>
<evidence type="ECO:0000256" key="1">
    <source>
        <dbReference type="SAM" id="Coils"/>
    </source>
</evidence>
<dbReference type="EMBL" id="LN890656">
    <property type="protein sequence ID" value="CUS06369.1"/>
    <property type="molecule type" value="Genomic_DNA"/>
</dbReference>
<feature type="compositionally biased region" description="Acidic residues" evidence="2">
    <location>
        <begin position="431"/>
        <end position="447"/>
    </location>
</feature>
<dbReference type="KEGG" id="pbf:CFX0092_B0835"/>
<dbReference type="InterPro" id="IPR007630">
    <property type="entry name" value="RNA_pol_sigma70_r4"/>
</dbReference>
<dbReference type="OrthoDB" id="881413at2"/>
<evidence type="ECO:0000313" key="4">
    <source>
        <dbReference type="EMBL" id="CUS06369.1"/>
    </source>
</evidence>
<sequence length="839" mass="94321">MGNELTAKGANALEREGALVQRFLTMTGDEETRVNEQAPVKSDDNFFTRLVAAAEATLDNWSLSILNARYGLFNRRSMTVDEIAIYSGLTAEMVRAHIDSALERLNEQGQREILEGRVDEPCARLVLYVRAAVRPEEEGATARLMTLTYKDLSHLEPLLDLPDLLALFTKEPDEQHLRSIMTRLQVLEALQSGVTITFQSEYGPAEEQEFSGLLAGVEWPPAPARLSLSEIRQFEPGLPDEETVVVQLFSSTKSNHRCQFTNSQVFNLLCHLEYNEQVVYYTERPLRVPNPFTDEGEPNFVEPSHLMALQDGRVVLIDMTPPGEVVFGLHSSRRLALRLYCMQHGYGLLVTDGRDTALSHSQWLLPSDRGFLVTLSMTTGLLTGEPAVNLGDLNLTHREMCGLVARENLFWLPGTHAVSTQPPGANRMGEVDDEDEAASEMEPDDTFTDNKVADGADNVRGSSQLMELLVNAVGLTLDEREGAIFMARFGLEDGQARTLSAVGDQFGITRERARQIIEKGFQRLTRAAKSARRRARYDEPCARLADYIRSAVNPDADDDAERLLALMRTELPQLRTLSVRDAAMLPARFLGDKETAADYAKRVRELLEAEQEVRRIEKEVARSDTRLAALLRDVLWPPEISVIAPGDFGTLVAARSVSPIMASETGAFVSGKLDRLVEYESALEHDFLQLLEGTGNVTFYQEQPFRVPYEDDGQVHHTYPDVFFVLGDGRGVVAEVAPNFEMAQKENWVKWHGLRMFCRERGYGLLITDGRRTFQSVSRHEVRLDIRHSLLAALDDGPMSWPEYQAWRDTSGITTGEFYAIVIRERLDWRLRPYRLARG</sequence>
<dbReference type="AlphaFoldDB" id="A0A160T969"/>
<name>A0A160T969_9CHLR</name>
<dbReference type="Pfam" id="PF04545">
    <property type="entry name" value="Sigma70_r4"/>
    <property type="match status" value="1"/>
</dbReference>
<dbReference type="RefSeq" id="WP_095045647.1">
    <property type="nucleotide sequence ID" value="NZ_LN890656.1"/>
</dbReference>
<dbReference type="InterPro" id="IPR036388">
    <property type="entry name" value="WH-like_DNA-bd_sf"/>
</dbReference>
<keyword evidence="5" id="KW-1185">Reference proteome</keyword>
<reference evidence="4" key="1">
    <citation type="submission" date="2016-01" db="EMBL/GenBank/DDBJ databases">
        <authorList>
            <person name="Mcilroy J.S."/>
            <person name="Karst M S."/>
            <person name="Albertsen M."/>
        </authorList>
    </citation>
    <scope>NUCLEOTIDE SEQUENCE</scope>
    <source>
        <strain evidence="4">Cfx-K</strain>
    </source>
</reference>
<proteinExistence type="predicted"/>
<dbReference type="GO" id="GO:0006352">
    <property type="term" value="P:DNA-templated transcription initiation"/>
    <property type="evidence" value="ECO:0007669"/>
    <property type="project" value="InterPro"/>
</dbReference>
<dbReference type="InterPro" id="IPR000943">
    <property type="entry name" value="RNA_pol_sigma70"/>
</dbReference>
<dbReference type="GO" id="GO:0003700">
    <property type="term" value="F:DNA-binding transcription factor activity"/>
    <property type="evidence" value="ECO:0007669"/>
    <property type="project" value="InterPro"/>
</dbReference>
<feature type="domain" description="RNA polymerase sigma-70 region 4" evidence="3">
    <location>
        <begin position="476"/>
        <end position="524"/>
    </location>
</feature>
<dbReference type="Gene3D" id="1.10.10.10">
    <property type="entry name" value="Winged helix-like DNA-binding domain superfamily/Winged helix DNA-binding domain"/>
    <property type="match status" value="2"/>
</dbReference>
<feature type="coiled-coil region" evidence="1">
    <location>
        <begin position="599"/>
        <end position="633"/>
    </location>
</feature>
<evidence type="ECO:0000313" key="5">
    <source>
        <dbReference type="Proteomes" id="UP000215027"/>
    </source>
</evidence>
<dbReference type="PANTHER" id="PTHR30603:SF47">
    <property type="entry name" value="RNA POLYMERASE SIGMA FACTOR SIGD, CHLOROPLASTIC"/>
    <property type="match status" value="1"/>
</dbReference>